<dbReference type="PANTHER" id="PTHR31566">
    <property type="entry name" value="CYTOCHROME C BIOGENESIS PROTEIN CCS1, CHLOROPLASTIC"/>
    <property type="match status" value="1"/>
</dbReference>
<feature type="transmembrane region" description="Helical" evidence="7">
    <location>
        <begin position="219"/>
        <end position="238"/>
    </location>
</feature>
<dbReference type="RefSeq" id="WP_284305751.1">
    <property type="nucleotide sequence ID" value="NZ_BSUO01000001.1"/>
</dbReference>
<evidence type="ECO:0000256" key="5">
    <source>
        <dbReference type="ARBA" id="ARBA00023136"/>
    </source>
</evidence>
<name>A0ABQ6J015_9MICO</name>
<keyword evidence="10" id="KW-1185">Reference proteome</keyword>
<reference evidence="10" key="1">
    <citation type="journal article" date="2019" name="Int. J. Syst. Evol. Microbiol.">
        <title>The Global Catalogue of Microorganisms (GCM) 10K type strain sequencing project: providing services to taxonomists for standard genome sequencing and annotation.</title>
        <authorList>
            <consortium name="The Broad Institute Genomics Platform"/>
            <consortium name="The Broad Institute Genome Sequencing Center for Infectious Disease"/>
            <person name="Wu L."/>
            <person name="Ma J."/>
        </authorList>
    </citation>
    <scope>NUCLEOTIDE SEQUENCE [LARGE SCALE GENOMIC DNA]</scope>
    <source>
        <strain evidence="10">NBRC 113072</strain>
    </source>
</reference>
<evidence type="ECO:0000256" key="1">
    <source>
        <dbReference type="ARBA" id="ARBA00004141"/>
    </source>
</evidence>
<evidence type="ECO:0000313" key="10">
    <source>
        <dbReference type="Proteomes" id="UP001157126"/>
    </source>
</evidence>
<keyword evidence="2 7" id="KW-0812">Transmembrane</keyword>
<accession>A0ABQ6J015</accession>
<organism evidence="9 10">
    <name type="scientific">Mobilicoccus caccae</name>
    <dbReference type="NCBI Taxonomy" id="1859295"/>
    <lineage>
        <taxon>Bacteria</taxon>
        <taxon>Bacillati</taxon>
        <taxon>Actinomycetota</taxon>
        <taxon>Actinomycetes</taxon>
        <taxon>Micrococcales</taxon>
        <taxon>Dermatophilaceae</taxon>
        <taxon>Mobilicoccus</taxon>
    </lineage>
</organism>
<comment type="caution">
    <text evidence="9">The sequence shown here is derived from an EMBL/GenBank/DDBJ whole genome shotgun (WGS) entry which is preliminary data.</text>
</comment>
<dbReference type="Pfam" id="PF05140">
    <property type="entry name" value="ResB"/>
    <property type="match status" value="1"/>
</dbReference>
<evidence type="ECO:0000256" key="2">
    <source>
        <dbReference type="ARBA" id="ARBA00022692"/>
    </source>
</evidence>
<keyword evidence="4 7" id="KW-1133">Transmembrane helix</keyword>
<evidence type="ECO:0000259" key="8">
    <source>
        <dbReference type="Pfam" id="PF05140"/>
    </source>
</evidence>
<keyword evidence="3" id="KW-0201">Cytochrome c-type biogenesis</keyword>
<evidence type="ECO:0000256" key="7">
    <source>
        <dbReference type="SAM" id="Phobius"/>
    </source>
</evidence>
<gene>
    <name evidence="9" type="ORF">GCM10025883_43590</name>
</gene>
<protein>
    <recommendedName>
        <fullName evidence="8">ResB-like domain-containing protein</fullName>
    </recommendedName>
</protein>
<evidence type="ECO:0000256" key="6">
    <source>
        <dbReference type="SAM" id="MobiDB-lite"/>
    </source>
</evidence>
<dbReference type="PANTHER" id="PTHR31566:SF0">
    <property type="entry name" value="CYTOCHROME C BIOGENESIS PROTEIN CCS1, CHLOROPLASTIC"/>
    <property type="match status" value="1"/>
</dbReference>
<evidence type="ECO:0000256" key="4">
    <source>
        <dbReference type="ARBA" id="ARBA00022989"/>
    </source>
</evidence>
<evidence type="ECO:0000256" key="3">
    <source>
        <dbReference type="ARBA" id="ARBA00022748"/>
    </source>
</evidence>
<dbReference type="Proteomes" id="UP001157126">
    <property type="component" value="Unassembled WGS sequence"/>
</dbReference>
<dbReference type="InterPro" id="IPR023494">
    <property type="entry name" value="Cyt_c_bgen_Ccs1/CcsB/ResB"/>
</dbReference>
<sequence length="307" mass="33091">MPFGTVLAHTSFVILLIGVMVTAGTGFSMNLPVTVGTRVPVGHGTNLSIEALSFRDTYHATGQAMDYVADVVLYDGETQVAHQEVRVNTPLRYDGVKIHQSYFGTSAILTVKDAQGATVYTGGVPLEYVSDDEQNSIGRVEIPGTDLIAFVVTPASGQVTSDIPAGQAQVEIQRTGQEAPVASGRFSQGQSMQLGEHTYTFEREAKFTGLMVNKDHGAIWVWIGCALMMIGLITTMGFQHRRVWVRVHPSENGAEVRAASSDKADLATQKWFRSFAYEIARLDADTAGARTPTSPTSTSSTDGKTRV</sequence>
<dbReference type="EMBL" id="BSUO01000001">
    <property type="protein sequence ID" value="GMA42314.1"/>
    <property type="molecule type" value="Genomic_DNA"/>
</dbReference>
<feature type="region of interest" description="Disordered" evidence="6">
    <location>
        <begin position="286"/>
        <end position="307"/>
    </location>
</feature>
<proteinExistence type="predicted"/>
<evidence type="ECO:0000313" key="9">
    <source>
        <dbReference type="EMBL" id="GMA42314.1"/>
    </source>
</evidence>
<feature type="compositionally biased region" description="Low complexity" evidence="6">
    <location>
        <begin position="291"/>
        <end position="301"/>
    </location>
</feature>
<comment type="subcellular location">
    <subcellularLocation>
        <location evidence="1">Membrane</location>
        <topology evidence="1">Multi-pass membrane protein</topology>
    </subcellularLocation>
</comment>
<dbReference type="InterPro" id="IPR007816">
    <property type="entry name" value="ResB-like_domain"/>
</dbReference>
<keyword evidence="5 7" id="KW-0472">Membrane</keyword>
<feature type="domain" description="ResB-like" evidence="8">
    <location>
        <begin position="3"/>
        <end position="265"/>
    </location>
</feature>